<name>A0AAV0GI33_9ASTE</name>
<proteinExistence type="predicted"/>
<dbReference type="Proteomes" id="UP001152523">
    <property type="component" value="Unassembled WGS sequence"/>
</dbReference>
<dbReference type="AlphaFoldDB" id="A0AAV0GI33"/>
<organism evidence="3 4">
    <name type="scientific">Cuscuta epithymum</name>
    <dbReference type="NCBI Taxonomy" id="186058"/>
    <lineage>
        <taxon>Eukaryota</taxon>
        <taxon>Viridiplantae</taxon>
        <taxon>Streptophyta</taxon>
        <taxon>Embryophyta</taxon>
        <taxon>Tracheophyta</taxon>
        <taxon>Spermatophyta</taxon>
        <taxon>Magnoliopsida</taxon>
        <taxon>eudicotyledons</taxon>
        <taxon>Gunneridae</taxon>
        <taxon>Pentapetalae</taxon>
        <taxon>asterids</taxon>
        <taxon>lamiids</taxon>
        <taxon>Solanales</taxon>
        <taxon>Convolvulaceae</taxon>
        <taxon>Cuscuteae</taxon>
        <taxon>Cuscuta</taxon>
        <taxon>Cuscuta subgen. Cuscuta</taxon>
    </lineage>
</organism>
<accession>A0AAV0GI33</accession>
<keyword evidence="1" id="KW-0677">Repeat</keyword>
<reference evidence="3" key="1">
    <citation type="submission" date="2022-07" db="EMBL/GenBank/DDBJ databases">
        <authorList>
            <person name="Macas J."/>
            <person name="Novak P."/>
            <person name="Neumann P."/>
        </authorList>
    </citation>
    <scope>NUCLEOTIDE SEQUENCE</scope>
</reference>
<dbReference type="PANTHER" id="PTHR45613:SF9">
    <property type="entry name" value="MITOCHONDRIAL GROUP I INTRON SPLICING FACTOR CCM1"/>
    <property type="match status" value="1"/>
</dbReference>
<dbReference type="NCBIfam" id="TIGR00756">
    <property type="entry name" value="PPR"/>
    <property type="match status" value="2"/>
</dbReference>
<feature type="repeat" description="PPR" evidence="2">
    <location>
        <begin position="18"/>
        <end position="52"/>
    </location>
</feature>
<feature type="repeat" description="PPR" evidence="2">
    <location>
        <begin position="53"/>
        <end position="87"/>
    </location>
</feature>
<gene>
    <name evidence="3" type="ORF">CEPIT_LOCUS43717</name>
</gene>
<dbReference type="InterPro" id="IPR011990">
    <property type="entry name" value="TPR-like_helical_dom_sf"/>
</dbReference>
<dbReference type="Gene3D" id="1.25.40.10">
    <property type="entry name" value="Tetratricopeptide repeat domain"/>
    <property type="match status" value="1"/>
</dbReference>
<protein>
    <recommendedName>
        <fullName evidence="5">Pentatricopeptide repeat-containing protein</fullName>
    </recommendedName>
</protein>
<comment type="caution">
    <text evidence="3">The sequence shown here is derived from an EMBL/GenBank/DDBJ whole genome shotgun (WGS) entry which is preliminary data.</text>
</comment>
<dbReference type="Pfam" id="PF13041">
    <property type="entry name" value="PPR_2"/>
    <property type="match status" value="1"/>
</dbReference>
<keyword evidence="4" id="KW-1185">Reference proteome</keyword>
<evidence type="ECO:0000256" key="2">
    <source>
        <dbReference type="PROSITE-ProRule" id="PRU00708"/>
    </source>
</evidence>
<dbReference type="EMBL" id="CAMAPF010001130">
    <property type="protein sequence ID" value="CAH9147402.1"/>
    <property type="molecule type" value="Genomic_DNA"/>
</dbReference>
<dbReference type="InterPro" id="IPR002885">
    <property type="entry name" value="PPR_rpt"/>
</dbReference>
<dbReference type="PROSITE" id="PS51375">
    <property type="entry name" value="PPR"/>
    <property type="match status" value="2"/>
</dbReference>
<dbReference type="PANTHER" id="PTHR45613">
    <property type="entry name" value="PENTATRICOPEPTIDE REPEAT-CONTAINING PROTEIN"/>
    <property type="match status" value="1"/>
</dbReference>
<evidence type="ECO:0008006" key="5">
    <source>
        <dbReference type="Google" id="ProtNLM"/>
    </source>
</evidence>
<evidence type="ECO:0000256" key="1">
    <source>
        <dbReference type="ARBA" id="ARBA00022737"/>
    </source>
</evidence>
<evidence type="ECO:0000313" key="3">
    <source>
        <dbReference type="EMBL" id="CAH9147402.1"/>
    </source>
</evidence>
<sequence>MWLCHLFSEVTGRGRVPNVVTNSYLMDGYFKLHSFKTGFELHKEMLSNNISPNIISYTILFDGLCEKGMTKEALLVFYSASRCGFLPDVITYEFCSVGFASLGFCFEMWVYKFPIICL</sequence>
<evidence type="ECO:0000313" key="4">
    <source>
        <dbReference type="Proteomes" id="UP001152523"/>
    </source>
</evidence>